<dbReference type="Pfam" id="PF13490">
    <property type="entry name" value="zf-HC2"/>
    <property type="match status" value="1"/>
</dbReference>
<dbReference type="Gene3D" id="1.10.10.1320">
    <property type="entry name" value="Anti-sigma factor, zinc-finger domain"/>
    <property type="match status" value="1"/>
</dbReference>
<reference evidence="5" key="1">
    <citation type="submission" date="2015-09" db="EMBL/GenBank/DDBJ databases">
        <authorList>
            <consortium name="Pathogen Informatics"/>
        </authorList>
    </citation>
    <scope>NUCLEOTIDE SEQUENCE</scope>
    <source>
        <strain evidence="5">2789STDY5834896</strain>
    </source>
</reference>
<dbReference type="AlphaFoldDB" id="A0A1C6JVF0"/>
<accession>A0A1C6JVF0</accession>
<gene>
    <name evidence="5" type="ORF">SAMEA3545359_02312</name>
</gene>
<keyword evidence="3 5" id="KW-0812">Transmembrane</keyword>
<protein>
    <recommendedName>
        <fullName evidence="2">Anti-sigma-W factor RsiW</fullName>
    </recommendedName>
</protein>
<organism evidence="5">
    <name type="scientific">uncultured Anaerotruncus sp</name>
    <dbReference type="NCBI Taxonomy" id="905011"/>
    <lineage>
        <taxon>Bacteria</taxon>
        <taxon>Bacillati</taxon>
        <taxon>Bacillota</taxon>
        <taxon>Clostridia</taxon>
        <taxon>Eubacteriales</taxon>
        <taxon>Oscillospiraceae</taxon>
        <taxon>Anaerotruncus</taxon>
        <taxon>environmental samples</taxon>
    </lineage>
</organism>
<evidence type="ECO:0000259" key="4">
    <source>
        <dbReference type="Pfam" id="PF13490"/>
    </source>
</evidence>
<dbReference type="InterPro" id="IPR027383">
    <property type="entry name" value="Znf_put"/>
</dbReference>
<dbReference type="InterPro" id="IPR041916">
    <property type="entry name" value="Anti_sigma_zinc_sf"/>
</dbReference>
<keyword evidence="3" id="KW-1133">Transmembrane helix</keyword>
<name>A0A1C6JVF0_9FIRM</name>
<comment type="similarity">
    <text evidence="1">Belongs to the zinc-associated anti-sigma factor (ZAS) superfamily. Anti-sigma-W factor family.</text>
</comment>
<feature type="transmembrane region" description="Helical" evidence="3">
    <location>
        <begin position="75"/>
        <end position="95"/>
    </location>
</feature>
<sequence length="210" mass="22748">MDQVSCEVVADLLPLYADGACSGGSRALVESHLAGCAQCARKLAEMGDDRAEQLVEADAQRQLKELARRHTRRRVSVLAALVVLVGLLCTMWVFYRRAEAEAASFSCQISRSSTYDQIMDGLLEGMHPQLPKKGRYRLRIRAGASSGAIRVALTSGTGYKTYYTVSGSQLDEEQTLQLDEGSYVLAVYLDGDTAGSAVDYAVTLEAVGKK</sequence>
<evidence type="ECO:0000313" key="5">
    <source>
        <dbReference type="EMBL" id="SCJ85983.1"/>
    </source>
</evidence>
<dbReference type="EMBL" id="FMHG01000002">
    <property type="protein sequence ID" value="SCJ85983.1"/>
    <property type="molecule type" value="Genomic_DNA"/>
</dbReference>
<evidence type="ECO:0000256" key="2">
    <source>
        <dbReference type="ARBA" id="ARBA00024438"/>
    </source>
</evidence>
<proteinExistence type="inferred from homology"/>
<feature type="domain" description="Putative zinc-finger" evidence="4">
    <location>
        <begin position="6"/>
        <end position="40"/>
    </location>
</feature>
<keyword evidence="3" id="KW-0472">Membrane</keyword>
<dbReference type="CDD" id="cd02795">
    <property type="entry name" value="CBM6-CBM35-CBM36_like"/>
    <property type="match status" value="1"/>
</dbReference>
<evidence type="ECO:0000256" key="3">
    <source>
        <dbReference type="SAM" id="Phobius"/>
    </source>
</evidence>
<evidence type="ECO:0000256" key="1">
    <source>
        <dbReference type="ARBA" id="ARBA00024353"/>
    </source>
</evidence>